<sequence length="443" mass="49751">MTTLKEQTVIQEAFKNRMDEDELLNCMRCGFCLPSCPTYVESGFNETHSPRGRIALMKAVADGLIEPDEDVERSLDLCLGCRACEPVCPSGVRYGHLLEEARDIINQNKKHSLPVKAVRNLVFNGLFPHQNRMRTTAGLLGFYQRSGLQSAARKTGMLNWLPKNLAAMEKVIPQVPKLREMKNRPTYFSSAKPVKKAAFFTGCLMDTMFLETNNATIKLLQLAGCEIHIPQNQACCGALHGHSGEKQTARDLAKRNIEAFEKLEADYIITNAGGCGAFLVDYDHLLKDDREWHERALKFSEKLKDISEILYELEFHKKVKLELPGQIITYQDSCHLRNVMKTSMAPRKLLNSIEGIEFREMKDADRCCGSAGIYNIVESEMSMQILDQKMIHAKSANAAVIVTSNPGCLLQMKLGIEREGLSRKVKAVHIADILVEAACQKEK</sequence>
<evidence type="ECO:0000256" key="4">
    <source>
        <dbReference type="ARBA" id="ARBA00023004"/>
    </source>
</evidence>
<dbReference type="PATRIC" id="fig|1459.3.peg.5000"/>
<keyword evidence="4 6" id="KW-0408">Iron</keyword>
<dbReference type="InterPro" id="IPR012257">
    <property type="entry name" value="Glc_ox_4Fe-4S"/>
</dbReference>
<dbReference type="RefSeq" id="WP_053436707.1">
    <property type="nucleotide sequence ID" value="NZ_LGUF01000007.1"/>
</dbReference>
<organism evidence="8 9">
    <name type="scientific">Sporosarcina globispora</name>
    <name type="common">Bacillus globisporus</name>
    <dbReference type="NCBI Taxonomy" id="1459"/>
    <lineage>
        <taxon>Bacteria</taxon>
        <taxon>Bacillati</taxon>
        <taxon>Bacillota</taxon>
        <taxon>Bacilli</taxon>
        <taxon>Bacillales</taxon>
        <taxon>Caryophanaceae</taxon>
        <taxon>Sporosarcina</taxon>
    </lineage>
</organism>
<name>A0A0M0GHS6_SPOGL</name>
<dbReference type="GO" id="GO:0046872">
    <property type="term" value="F:metal ion binding"/>
    <property type="evidence" value="ECO:0007669"/>
    <property type="project" value="UniProtKB-UniRule"/>
</dbReference>
<keyword evidence="6" id="KW-0249">Electron transport</keyword>
<dbReference type="AlphaFoldDB" id="A0A0M0GHS6"/>
<keyword evidence="1 6" id="KW-0004">4Fe-4S</keyword>
<dbReference type="InterPro" id="IPR017900">
    <property type="entry name" value="4Fe4S_Fe_S_CS"/>
</dbReference>
<keyword evidence="3" id="KW-0677">Repeat</keyword>
<comment type="function">
    <text evidence="6">Component of a complex that catalyzes the oxidation of glycolate to glyoxylate.</text>
</comment>
<dbReference type="GO" id="GO:0051539">
    <property type="term" value="F:4 iron, 4 sulfur cluster binding"/>
    <property type="evidence" value="ECO:0007669"/>
    <property type="project" value="UniProtKB-UniRule"/>
</dbReference>
<gene>
    <name evidence="8" type="ORF">AF332_22685</name>
</gene>
<keyword evidence="2 6" id="KW-0479">Metal-binding</keyword>
<reference evidence="9" key="1">
    <citation type="submission" date="2015-07" db="EMBL/GenBank/DDBJ databases">
        <title>Fjat-10036 dsm4.</title>
        <authorList>
            <person name="Liu B."/>
            <person name="Wang J."/>
            <person name="Zhu Y."/>
            <person name="Liu G."/>
            <person name="Chen Q."/>
            <person name="Chen Z."/>
            <person name="Lan J."/>
            <person name="Che J."/>
            <person name="Ge C."/>
            <person name="Shi H."/>
            <person name="Pan Z."/>
            <person name="Liu X."/>
        </authorList>
    </citation>
    <scope>NUCLEOTIDE SEQUENCE [LARGE SCALE GENOMIC DNA]</scope>
    <source>
        <strain evidence="9">DSM 4</strain>
    </source>
</reference>
<feature type="domain" description="4Fe-4S ferredoxin-type" evidence="7">
    <location>
        <begin position="14"/>
        <end position="46"/>
    </location>
</feature>
<dbReference type="GO" id="GO:0019154">
    <property type="term" value="F:glycolate dehydrogenase activity"/>
    <property type="evidence" value="ECO:0007669"/>
    <property type="project" value="UniProtKB-EC"/>
</dbReference>
<dbReference type="Pfam" id="PF02754">
    <property type="entry name" value="CCG"/>
    <property type="match status" value="2"/>
</dbReference>
<comment type="catalytic activity">
    <reaction evidence="6">
        <text>(R)-lactate + A = pyruvate + AH2</text>
        <dbReference type="Rhea" id="RHEA:15089"/>
        <dbReference type="ChEBI" id="CHEBI:13193"/>
        <dbReference type="ChEBI" id="CHEBI:15361"/>
        <dbReference type="ChEBI" id="CHEBI:16004"/>
        <dbReference type="ChEBI" id="CHEBI:17499"/>
    </reaction>
</comment>
<comment type="caution">
    <text evidence="8">The sequence shown here is derived from an EMBL/GenBank/DDBJ whole genome shotgun (WGS) entry which is preliminary data.</text>
</comment>
<comment type="cofactor">
    <cofactor evidence="6">
        <name>[4Fe-4S] cluster</name>
        <dbReference type="ChEBI" id="CHEBI:49883"/>
    </cofactor>
    <text evidence="6">Binds 2 [4Fe-4S] clusters.</text>
</comment>
<evidence type="ECO:0000313" key="8">
    <source>
        <dbReference type="EMBL" id="KON89338.1"/>
    </source>
</evidence>
<keyword evidence="5 6" id="KW-0411">Iron-sulfur</keyword>
<evidence type="ECO:0000256" key="3">
    <source>
        <dbReference type="ARBA" id="ARBA00022737"/>
    </source>
</evidence>
<dbReference type="STRING" id="1459.AF332_22685"/>
<dbReference type="SUPFAM" id="SSF46548">
    <property type="entry name" value="alpha-helical ferredoxin"/>
    <property type="match status" value="1"/>
</dbReference>
<keyword evidence="6" id="KW-0813">Transport</keyword>
<dbReference type="InterPro" id="IPR017896">
    <property type="entry name" value="4Fe4S_Fe-S-bd"/>
</dbReference>
<keyword evidence="9" id="KW-1185">Reference proteome</keyword>
<feature type="domain" description="4Fe-4S ferredoxin-type" evidence="7">
    <location>
        <begin position="69"/>
        <end position="100"/>
    </location>
</feature>
<accession>A0A0M0GHS6</accession>
<dbReference type="PROSITE" id="PS00198">
    <property type="entry name" value="4FE4S_FER_1"/>
    <property type="match status" value="1"/>
</dbReference>
<dbReference type="Pfam" id="PF13183">
    <property type="entry name" value="Fer4_8"/>
    <property type="match status" value="1"/>
</dbReference>
<evidence type="ECO:0000256" key="1">
    <source>
        <dbReference type="ARBA" id="ARBA00022485"/>
    </source>
</evidence>
<evidence type="ECO:0000256" key="2">
    <source>
        <dbReference type="ARBA" id="ARBA00022723"/>
    </source>
</evidence>
<evidence type="ECO:0000313" key="9">
    <source>
        <dbReference type="Proteomes" id="UP000037109"/>
    </source>
</evidence>
<dbReference type="PANTHER" id="PTHR32479:SF17">
    <property type="entry name" value="GLYCOLATE OXIDASE IRON-SULFUR SUBUNIT"/>
    <property type="match status" value="1"/>
</dbReference>
<dbReference type="Gene3D" id="1.10.1060.10">
    <property type="entry name" value="Alpha-helical ferredoxin"/>
    <property type="match status" value="1"/>
</dbReference>
<dbReference type="OrthoDB" id="9770306at2"/>
<dbReference type="InterPro" id="IPR004017">
    <property type="entry name" value="Cys_rich_dom"/>
</dbReference>
<dbReference type="EC" id="1.1.99.14" evidence="6"/>
<dbReference type="Proteomes" id="UP000037109">
    <property type="component" value="Unassembled WGS sequence"/>
</dbReference>
<comment type="catalytic activity">
    <reaction evidence="6">
        <text>glycolate + A = glyoxylate + AH2</text>
        <dbReference type="Rhea" id="RHEA:21264"/>
        <dbReference type="ChEBI" id="CHEBI:13193"/>
        <dbReference type="ChEBI" id="CHEBI:17499"/>
        <dbReference type="ChEBI" id="CHEBI:29805"/>
        <dbReference type="ChEBI" id="CHEBI:36655"/>
        <dbReference type="EC" id="1.1.99.14"/>
    </reaction>
</comment>
<dbReference type="EMBL" id="LGUF01000007">
    <property type="protein sequence ID" value="KON89338.1"/>
    <property type="molecule type" value="Genomic_DNA"/>
</dbReference>
<protein>
    <recommendedName>
        <fullName evidence="6">Glycolate oxidase iron-sulfur subunit</fullName>
        <ecNumber evidence="6">1.1.99.14</ecNumber>
    </recommendedName>
</protein>
<proteinExistence type="predicted"/>
<dbReference type="PANTHER" id="PTHR32479">
    <property type="entry name" value="GLYCOLATE OXIDASE IRON-SULFUR SUBUNIT"/>
    <property type="match status" value="1"/>
</dbReference>
<dbReference type="PROSITE" id="PS51379">
    <property type="entry name" value="4FE4S_FER_2"/>
    <property type="match status" value="2"/>
</dbReference>
<dbReference type="PIRSF" id="PIRSF000139">
    <property type="entry name" value="Glc_ox_4Fe-4S"/>
    <property type="match status" value="1"/>
</dbReference>
<evidence type="ECO:0000256" key="6">
    <source>
        <dbReference type="PIRNR" id="PIRNR000139"/>
    </source>
</evidence>
<evidence type="ECO:0000259" key="7">
    <source>
        <dbReference type="PROSITE" id="PS51379"/>
    </source>
</evidence>
<dbReference type="InterPro" id="IPR009051">
    <property type="entry name" value="Helical_ferredxn"/>
</dbReference>
<evidence type="ECO:0000256" key="5">
    <source>
        <dbReference type="ARBA" id="ARBA00023014"/>
    </source>
</evidence>